<protein>
    <submittedName>
        <fullName evidence="1">Uncharacterized protein</fullName>
    </submittedName>
</protein>
<comment type="caution">
    <text evidence="1">The sequence shown here is derived from an EMBL/GenBank/DDBJ whole genome shotgun (WGS) entry which is preliminary data.</text>
</comment>
<sequence>MMSNFYTLDKNKNVVKTSFEDFMLSGGMGSSDKRRVVETFVDDNIKVSTVFLAINHNYIYLDPPLIFETMIFGGERNEDCYR</sequence>
<feature type="non-terminal residue" evidence="1">
    <location>
        <position position="82"/>
    </location>
</feature>
<dbReference type="AlphaFoldDB" id="A0A0F9KPN5"/>
<organism evidence="1">
    <name type="scientific">marine sediment metagenome</name>
    <dbReference type="NCBI Taxonomy" id="412755"/>
    <lineage>
        <taxon>unclassified sequences</taxon>
        <taxon>metagenomes</taxon>
        <taxon>ecological metagenomes</taxon>
    </lineage>
</organism>
<gene>
    <name evidence="1" type="ORF">LCGC14_1676840</name>
</gene>
<name>A0A0F9KPN5_9ZZZZ</name>
<evidence type="ECO:0000313" key="1">
    <source>
        <dbReference type="EMBL" id="KKM17325.1"/>
    </source>
</evidence>
<dbReference type="EMBL" id="LAZR01014478">
    <property type="protein sequence ID" value="KKM17325.1"/>
    <property type="molecule type" value="Genomic_DNA"/>
</dbReference>
<reference evidence="1" key="1">
    <citation type="journal article" date="2015" name="Nature">
        <title>Complex archaea that bridge the gap between prokaryotes and eukaryotes.</title>
        <authorList>
            <person name="Spang A."/>
            <person name="Saw J.H."/>
            <person name="Jorgensen S.L."/>
            <person name="Zaremba-Niedzwiedzka K."/>
            <person name="Martijn J."/>
            <person name="Lind A.E."/>
            <person name="van Eijk R."/>
            <person name="Schleper C."/>
            <person name="Guy L."/>
            <person name="Ettema T.J."/>
        </authorList>
    </citation>
    <scope>NUCLEOTIDE SEQUENCE</scope>
</reference>
<accession>A0A0F9KPN5</accession>
<proteinExistence type="predicted"/>